<protein>
    <recommendedName>
        <fullName evidence="4">Lipocalin/cytosolic fatty-acid binding domain-containing protein</fullName>
    </recommendedName>
</protein>
<dbReference type="Gene3D" id="2.40.128.20">
    <property type="match status" value="1"/>
</dbReference>
<dbReference type="GO" id="GO:0030682">
    <property type="term" value="P:symbiont-mediated perturbation of host defenses"/>
    <property type="evidence" value="ECO:0007669"/>
    <property type="project" value="InterPro"/>
</dbReference>
<name>G3MRZ4_AMBMU</name>
<feature type="compositionally biased region" description="Basic and acidic residues" evidence="1">
    <location>
        <begin position="229"/>
        <end position="239"/>
    </location>
</feature>
<dbReference type="SUPFAM" id="SSF50814">
    <property type="entry name" value="Lipocalins"/>
    <property type="match status" value="1"/>
</dbReference>
<proteinExistence type="evidence at transcript level"/>
<keyword evidence="2" id="KW-0732">Signal</keyword>
<evidence type="ECO:0000256" key="1">
    <source>
        <dbReference type="SAM" id="MobiDB-lite"/>
    </source>
</evidence>
<feature type="region of interest" description="Disordered" evidence="1">
    <location>
        <begin position="218"/>
        <end position="239"/>
    </location>
</feature>
<dbReference type="Pfam" id="PF02098">
    <property type="entry name" value="His_binding"/>
    <property type="match status" value="1"/>
</dbReference>
<organism evidence="3">
    <name type="scientific">Amblyomma maculatum</name>
    <name type="common">Gulf Coast tick</name>
    <dbReference type="NCBI Taxonomy" id="34609"/>
    <lineage>
        <taxon>Eukaryota</taxon>
        <taxon>Metazoa</taxon>
        <taxon>Ecdysozoa</taxon>
        <taxon>Arthropoda</taxon>
        <taxon>Chelicerata</taxon>
        <taxon>Arachnida</taxon>
        <taxon>Acari</taxon>
        <taxon>Parasitiformes</taxon>
        <taxon>Ixodida</taxon>
        <taxon>Ixodoidea</taxon>
        <taxon>Ixodidae</taxon>
        <taxon>Amblyomminae</taxon>
        <taxon>Amblyomma</taxon>
    </lineage>
</organism>
<dbReference type="EMBL" id="JO844645">
    <property type="protein sequence ID" value="AEO36262.1"/>
    <property type="molecule type" value="mRNA"/>
</dbReference>
<feature type="chain" id="PRO_5003447393" description="Lipocalin/cytosolic fatty-acid binding domain-containing protein" evidence="2">
    <location>
        <begin position="19"/>
        <end position="239"/>
    </location>
</feature>
<dbReference type="GO" id="GO:0043176">
    <property type="term" value="F:amine binding"/>
    <property type="evidence" value="ECO:0007669"/>
    <property type="project" value="InterPro"/>
</dbReference>
<sequence>MYFAAALIVYVCIAEGAAEQTAAQSTACSNADGATCPTDGFSLLRVGVIFRLAKTTFQSLSSGTFRCIIAKTTQKDENQHQVTEWVRYMVSDSFTNTYEFTQSFQFTQESGRYNKMTSIDNTTAPHSSYQFLWVDPACTVLEYLFSPLDPEGEAQPQSRDSGTDDAKKRPRDCMLWVEGLEGQPSAECENKFNQLCSSVSRHSFTTKGCDALYNVAKHEDSSSAENLEATEKKSQDQSR</sequence>
<evidence type="ECO:0000313" key="3">
    <source>
        <dbReference type="EMBL" id="AEO36262.1"/>
    </source>
</evidence>
<evidence type="ECO:0000256" key="2">
    <source>
        <dbReference type="SAM" id="SignalP"/>
    </source>
</evidence>
<dbReference type="AlphaFoldDB" id="G3MRZ4"/>
<feature type="signal peptide" evidence="2">
    <location>
        <begin position="1"/>
        <end position="18"/>
    </location>
</feature>
<feature type="region of interest" description="Disordered" evidence="1">
    <location>
        <begin position="149"/>
        <end position="169"/>
    </location>
</feature>
<evidence type="ECO:0008006" key="4">
    <source>
        <dbReference type="Google" id="ProtNLM"/>
    </source>
</evidence>
<dbReference type="InterPro" id="IPR002970">
    <property type="entry name" value="Tick_his-bd"/>
</dbReference>
<accession>G3MRZ4</accession>
<dbReference type="InterPro" id="IPR012674">
    <property type="entry name" value="Calycin"/>
</dbReference>
<reference evidence="3" key="1">
    <citation type="journal article" date="2011" name="PLoS ONE">
        <title>A deep insight into the sialotranscriptome of the gulf coast tick, Amblyomma maculatum.</title>
        <authorList>
            <person name="Karim S."/>
            <person name="Singh P."/>
            <person name="Ribeiro J.M."/>
        </authorList>
    </citation>
    <scope>NUCLEOTIDE SEQUENCE</scope>
    <source>
        <tissue evidence="3">Salivary gland</tissue>
    </source>
</reference>